<comment type="catalytic activity">
    <reaction evidence="1">
        <text>4 hydroquinone + O2 = 4 benzosemiquinone + 2 H2O</text>
        <dbReference type="Rhea" id="RHEA:11276"/>
        <dbReference type="ChEBI" id="CHEBI:15377"/>
        <dbReference type="ChEBI" id="CHEBI:15379"/>
        <dbReference type="ChEBI" id="CHEBI:17594"/>
        <dbReference type="ChEBI" id="CHEBI:17977"/>
        <dbReference type="EC" id="1.10.3.2"/>
    </reaction>
</comment>
<dbReference type="Pfam" id="PF07732">
    <property type="entry name" value="Cu-oxidase_3"/>
    <property type="match status" value="1"/>
</dbReference>
<proteinExistence type="inferred from homology"/>
<feature type="chain" id="PRO_5034541802" description="laccase" evidence="12">
    <location>
        <begin position="21"/>
        <end position="606"/>
    </location>
</feature>
<dbReference type="CDD" id="cd13901">
    <property type="entry name" value="CuRO_3_MaLCC_like"/>
    <property type="match status" value="1"/>
</dbReference>
<evidence type="ECO:0000313" key="17">
    <source>
        <dbReference type="Proteomes" id="UP000572817"/>
    </source>
</evidence>
<feature type="domain" description="Plastocyanin-like" evidence="15">
    <location>
        <begin position="99"/>
        <end position="215"/>
    </location>
</feature>
<keyword evidence="10" id="KW-0325">Glycoprotein</keyword>
<dbReference type="FunFam" id="2.60.40.420:FF:000045">
    <property type="entry name" value="Laccase 2"/>
    <property type="match status" value="1"/>
</dbReference>
<evidence type="ECO:0000256" key="10">
    <source>
        <dbReference type="ARBA" id="ARBA00023180"/>
    </source>
</evidence>
<dbReference type="Gene3D" id="2.60.40.420">
    <property type="entry name" value="Cupredoxins - blue copper proteins"/>
    <property type="match status" value="3"/>
</dbReference>
<sequence length="606" mass="66587">MRFPSLAVAWLTACVAQTLANQEIPFDRILWGEDGPAGNHMVKRQSQTTSTATSTRVADSACTNGPLTRSCWSSGYSAATDFDLKWPTTGRTVHYDLTITNSTCNPDGGPSRPCLMFNNKIPGPTLYANWGDYISVTITNKMSSNGTSVHWHGLRQLNSNTQDGVNGITECPLAPNDSKTYLFQATQFGTTWFHSHFSSQYGDGAVGQLVINGPASSNYDSDLGTYTVTDWYYSTAFQVEDNFDVALQQGRPGPPGDTILVNGTMKYKDGTAGSYSQVKNLQSGKKYRLRLINTSVDNNIRVSLDNHPFTVITSDFVPSKPWTTNWLLLAIGQRYDVVFTANQTAGNYWFRAEVATACASANNYHGRGIFSYSGADGSAPPDNAVTIPGDCAEPIPAPFVANNVPSDTFLNQVQTLSVDVLKANVTTNQQNIVFWGINMTAIDIDWEKPTLQYVKDGNTSYPLVYNLIELPKEGMWTYWIIQETPGTPQIPHPIHLHGHDFYILGRGTGTFDRTTSPSTLNFNNPTRRDVALLPGGGWLAIAFPTDNPGAWLMHCHIAWHISEGLGVQFLEAKDQIKLPDASWGTTCSNWDKYWGGSIYAKQDSGL</sequence>
<dbReference type="OrthoDB" id="2121828at2759"/>
<evidence type="ECO:0000259" key="14">
    <source>
        <dbReference type="Pfam" id="PF07731"/>
    </source>
</evidence>
<dbReference type="InterPro" id="IPR002355">
    <property type="entry name" value="Cu_oxidase_Cu_BS"/>
</dbReference>
<dbReference type="InterPro" id="IPR011707">
    <property type="entry name" value="Cu-oxidase-like_N"/>
</dbReference>
<dbReference type="PANTHER" id="PTHR11709:SF87">
    <property type="entry name" value="LACCASE"/>
    <property type="match status" value="1"/>
</dbReference>
<feature type="domain" description="Plastocyanin-like" evidence="14">
    <location>
        <begin position="445"/>
        <end position="574"/>
    </location>
</feature>
<comment type="caution">
    <text evidence="16">The sequence shown here is derived from an EMBL/GenBank/DDBJ whole genome shotgun (WGS) entry which is preliminary data.</text>
</comment>
<accession>A0A8H4ILV2</accession>
<dbReference type="SUPFAM" id="SSF49503">
    <property type="entry name" value="Cupredoxins"/>
    <property type="match status" value="3"/>
</dbReference>
<evidence type="ECO:0000313" key="16">
    <source>
        <dbReference type="EMBL" id="KAF4303465.1"/>
    </source>
</evidence>
<dbReference type="CDD" id="cd13854">
    <property type="entry name" value="CuRO_1_MaLCC_like"/>
    <property type="match status" value="1"/>
</dbReference>
<dbReference type="InterPro" id="IPR033138">
    <property type="entry name" value="Cu_oxidase_CS"/>
</dbReference>
<dbReference type="GO" id="GO:0005507">
    <property type="term" value="F:copper ion binding"/>
    <property type="evidence" value="ECO:0007669"/>
    <property type="project" value="InterPro"/>
</dbReference>
<dbReference type="GO" id="GO:0052716">
    <property type="term" value="F:hydroquinone:oxygen oxidoreductase activity"/>
    <property type="evidence" value="ECO:0007669"/>
    <property type="project" value="UniProtKB-EC"/>
</dbReference>
<evidence type="ECO:0000256" key="4">
    <source>
        <dbReference type="ARBA" id="ARBA00012297"/>
    </source>
</evidence>
<dbReference type="InterPro" id="IPR011706">
    <property type="entry name" value="Cu-oxidase_C"/>
</dbReference>
<evidence type="ECO:0000259" key="13">
    <source>
        <dbReference type="Pfam" id="PF00394"/>
    </source>
</evidence>
<evidence type="ECO:0000256" key="6">
    <source>
        <dbReference type="ARBA" id="ARBA00022729"/>
    </source>
</evidence>
<organism evidence="16 17">
    <name type="scientific">Botryosphaeria dothidea</name>
    <dbReference type="NCBI Taxonomy" id="55169"/>
    <lineage>
        <taxon>Eukaryota</taxon>
        <taxon>Fungi</taxon>
        <taxon>Dikarya</taxon>
        <taxon>Ascomycota</taxon>
        <taxon>Pezizomycotina</taxon>
        <taxon>Dothideomycetes</taxon>
        <taxon>Dothideomycetes incertae sedis</taxon>
        <taxon>Botryosphaeriales</taxon>
        <taxon>Botryosphaeriaceae</taxon>
        <taxon>Botryosphaeria</taxon>
    </lineage>
</organism>
<evidence type="ECO:0000256" key="9">
    <source>
        <dbReference type="ARBA" id="ARBA00023157"/>
    </source>
</evidence>
<evidence type="ECO:0000256" key="3">
    <source>
        <dbReference type="ARBA" id="ARBA00010609"/>
    </source>
</evidence>
<dbReference type="InterPro" id="IPR001117">
    <property type="entry name" value="Cu-oxidase_2nd"/>
</dbReference>
<dbReference type="EMBL" id="WWBZ02000062">
    <property type="protein sequence ID" value="KAF4303465.1"/>
    <property type="molecule type" value="Genomic_DNA"/>
</dbReference>
<keyword evidence="8" id="KW-0186">Copper</keyword>
<comment type="similarity">
    <text evidence="3">Belongs to the multicopper oxidase family.</text>
</comment>
<dbReference type="CDD" id="cd13880">
    <property type="entry name" value="CuRO_2_MaLCC_like"/>
    <property type="match status" value="1"/>
</dbReference>
<keyword evidence="7" id="KW-0560">Oxidoreductase</keyword>
<dbReference type="FunFam" id="2.60.40.420:FF:000021">
    <property type="entry name" value="Extracellular dihydrogeodin oxidase/laccase"/>
    <property type="match status" value="1"/>
</dbReference>
<dbReference type="Pfam" id="PF00394">
    <property type="entry name" value="Cu-oxidase"/>
    <property type="match status" value="1"/>
</dbReference>
<evidence type="ECO:0000256" key="8">
    <source>
        <dbReference type="ARBA" id="ARBA00023008"/>
    </source>
</evidence>
<keyword evidence="17" id="KW-1185">Reference proteome</keyword>
<gene>
    <name evidence="16" type="ORF">GTA08_BOTSDO09461</name>
</gene>
<evidence type="ECO:0000256" key="5">
    <source>
        <dbReference type="ARBA" id="ARBA00022723"/>
    </source>
</evidence>
<evidence type="ECO:0000259" key="15">
    <source>
        <dbReference type="Pfam" id="PF07732"/>
    </source>
</evidence>
<keyword evidence="11" id="KW-0439">Lignin degradation</keyword>
<name>A0A8H4ILV2_9PEZI</name>
<comment type="cofactor">
    <cofactor evidence="2">
        <name>Cu cation</name>
        <dbReference type="ChEBI" id="CHEBI:23378"/>
    </cofactor>
</comment>
<reference evidence="16" key="1">
    <citation type="submission" date="2020-04" db="EMBL/GenBank/DDBJ databases">
        <title>Genome Assembly and Annotation of Botryosphaeria dothidea sdau 11-99, a Latent Pathogen of Apple Fruit Ring Rot in China.</title>
        <authorList>
            <person name="Yu C."/>
            <person name="Diao Y."/>
            <person name="Lu Q."/>
            <person name="Zhao J."/>
            <person name="Cui S."/>
            <person name="Peng C."/>
            <person name="He B."/>
            <person name="Liu H."/>
        </authorList>
    </citation>
    <scope>NUCLEOTIDE SEQUENCE [LARGE SCALE GENOMIC DNA]</scope>
    <source>
        <strain evidence="16">Sdau11-99</strain>
    </source>
</reference>
<dbReference type="PANTHER" id="PTHR11709">
    <property type="entry name" value="MULTI-COPPER OXIDASE"/>
    <property type="match status" value="1"/>
</dbReference>
<dbReference type="EC" id="1.10.3.2" evidence="4"/>
<dbReference type="AlphaFoldDB" id="A0A8H4ILV2"/>
<evidence type="ECO:0000256" key="1">
    <source>
        <dbReference type="ARBA" id="ARBA00000349"/>
    </source>
</evidence>
<evidence type="ECO:0000256" key="12">
    <source>
        <dbReference type="SAM" id="SignalP"/>
    </source>
</evidence>
<dbReference type="Pfam" id="PF07731">
    <property type="entry name" value="Cu-oxidase_2"/>
    <property type="match status" value="1"/>
</dbReference>
<keyword evidence="5" id="KW-0479">Metal-binding</keyword>
<dbReference type="GO" id="GO:0046274">
    <property type="term" value="P:lignin catabolic process"/>
    <property type="evidence" value="ECO:0007669"/>
    <property type="project" value="UniProtKB-KW"/>
</dbReference>
<keyword evidence="9" id="KW-1015">Disulfide bond</keyword>
<dbReference type="PROSITE" id="PS00080">
    <property type="entry name" value="MULTICOPPER_OXIDASE2"/>
    <property type="match status" value="1"/>
</dbReference>
<feature type="domain" description="Plastocyanin-like" evidence="13">
    <location>
        <begin position="225"/>
        <end position="375"/>
    </location>
</feature>
<keyword evidence="6 12" id="KW-0732">Signal</keyword>
<protein>
    <recommendedName>
        <fullName evidence="4">laccase</fullName>
        <ecNumber evidence="4">1.10.3.2</ecNumber>
    </recommendedName>
</protein>
<dbReference type="InterPro" id="IPR008972">
    <property type="entry name" value="Cupredoxin"/>
</dbReference>
<dbReference type="InterPro" id="IPR045087">
    <property type="entry name" value="Cu-oxidase_fam"/>
</dbReference>
<dbReference type="Proteomes" id="UP000572817">
    <property type="component" value="Unassembled WGS sequence"/>
</dbReference>
<feature type="signal peptide" evidence="12">
    <location>
        <begin position="1"/>
        <end position="20"/>
    </location>
</feature>
<dbReference type="FunFam" id="2.60.40.420:FF:000046">
    <property type="entry name" value="Multicopper oxidase"/>
    <property type="match status" value="1"/>
</dbReference>
<dbReference type="PROSITE" id="PS00079">
    <property type="entry name" value="MULTICOPPER_OXIDASE1"/>
    <property type="match status" value="1"/>
</dbReference>
<evidence type="ECO:0000256" key="7">
    <source>
        <dbReference type="ARBA" id="ARBA00023002"/>
    </source>
</evidence>
<evidence type="ECO:0000256" key="11">
    <source>
        <dbReference type="ARBA" id="ARBA00023185"/>
    </source>
</evidence>
<evidence type="ECO:0000256" key="2">
    <source>
        <dbReference type="ARBA" id="ARBA00001935"/>
    </source>
</evidence>